<dbReference type="EMBL" id="AP024443">
    <property type="protein sequence ID" value="BCS17354.1"/>
    <property type="molecule type" value="Genomic_DNA"/>
</dbReference>
<evidence type="ECO:0008006" key="3">
    <source>
        <dbReference type="Google" id="ProtNLM"/>
    </source>
</evidence>
<evidence type="ECO:0000313" key="1">
    <source>
        <dbReference type="EMBL" id="BCS17354.1"/>
    </source>
</evidence>
<keyword evidence="2" id="KW-1185">Reference proteome</keyword>
<dbReference type="GeneID" id="64967359"/>
<reference evidence="1" key="1">
    <citation type="submission" date="2021-01" db="EMBL/GenBank/DDBJ databases">
        <authorList>
            <consortium name="Aspergillus puulaauensis MK2 genome sequencing consortium"/>
            <person name="Kazuki M."/>
            <person name="Futagami T."/>
        </authorList>
    </citation>
    <scope>NUCLEOTIDE SEQUENCE</scope>
    <source>
        <strain evidence="1">MK2</strain>
    </source>
</reference>
<dbReference type="Proteomes" id="UP000654913">
    <property type="component" value="Chromosome 1"/>
</dbReference>
<dbReference type="AlphaFoldDB" id="A0A7R7XB00"/>
<dbReference type="RefSeq" id="XP_041549548.1">
    <property type="nucleotide sequence ID" value="XM_041697952.1"/>
</dbReference>
<dbReference type="OrthoDB" id="4494559at2759"/>
<gene>
    <name evidence="1" type="ORF">APUU_10182A</name>
</gene>
<reference evidence="1" key="2">
    <citation type="submission" date="2021-02" db="EMBL/GenBank/DDBJ databases">
        <title>Aspergillus puulaauensis MK2 genome sequence.</title>
        <authorList>
            <person name="Futagami T."/>
            <person name="Mori K."/>
            <person name="Kadooka C."/>
            <person name="Tanaka T."/>
        </authorList>
    </citation>
    <scope>NUCLEOTIDE SEQUENCE</scope>
    <source>
        <strain evidence="1">MK2</strain>
    </source>
</reference>
<sequence length="884" mass="99388">MAEPFGIASLSIEACKALVSYCDGWRAFDTEIDSVKIKAEGLLSTLQVLDKLLGETSAVRPIITADIALKMSQTGARITAVCQKVTKCSVLPNSSGVDQKLRKTAQKAKYPFRRDTLKSAANDLQDIQINLNTALLALQIQQAQSLRKVEAQGASIITTVGQLQSSLDRMQVVVQGPSIPSDSQLQIASKYPAQCRPASHKYRNNKTTKRVRLVSGWLRMSIELMMTIENGTQGFALSPTLRFRGIVPKTSPAFRLISQLTHEDSSPQRNEEISNQAIRSLQQMFNEGRARPGDQTQDGDTLMTILSFQIIYSLMISSYTGFLPYYPILRYLVDAGCPIENGWNSQDFHHIFFRFPYHHGKNIHSFVTKLTGIGFQITDTDLSGIDVGAWRYTFIHSEESFMISDVTRAILSRSETGLKRLIASGKVSSDDHRLCHMCSSWAPGLGILLEFMPTVEPYELESLLQTAVKHGCLDSVKLLIDHGSPIANPTVWVCDSKETKGIVFDAFIARRKHLLQLARTMLPEYSQEELRLERGLLPDSNAGKIHAQLKRHNIFVPSFLRPYIYAWDRDVSVFHGPTLSVDDMVLLYTAGFRDIDALNSGGYTPISRANLEFMGKQSIGECIERLKWFVSKGARLHSPPTITGSVPSHHVSINITYFLLRPLKAALKTTLKNPQSIWTGILDTHHRDFIRLVYGSGHTDDCSCSCSVAGCTPISMALRIILGRPKKYYTGFGLSGKEKGCILPQFILDIPSFAAAAHEILRFITFTDLGLTHTCCRFNKYGGGIKEFPFDEEEAVEIQDEEKHLLIDFEGLLEEIIREYDQLEIPLLEYIHTHWCRRVREYLWNNGEKVESHSLCNRLDPDFSRQWGENKTYKPPKTRLSILA</sequence>
<name>A0A7R7XB00_9EURO</name>
<proteinExistence type="predicted"/>
<protein>
    <recommendedName>
        <fullName evidence="3">Fungal N-terminal domain-containing protein</fullName>
    </recommendedName>
</protein>
<accession>A0A7R7XB00</accession>
<evidence type="ECO:0000313" key="2">
    <source>
        <dbReference type="Proteomes" id="UP000654913"/>
    </source>
</evidence>
<dbReference type="KEGG" id="apuu:APUU_10182A"/>
<organism evidence="1 2">
    <name type="scientific">Aspergillus puulaauensis</name>
    <dbReference type="NCBI Taxonomy" id="1220207"/>
    <lineage>
        <taxon>Eukaryota</taxon>
        <taxon>Fungi</taxon>
        <taxon>Dikarya</taxon>
        <taxon>Ascomycota</taxon>
        <taxon>Pezizomycotina</taxon>
        <taxon>Eurotiomycetes</taxon>
        <taxon>Eurotiomycetidae</taxon>
        <taxon>Eurotiales</taxon>
        <taxon>Aspergillaceae</taxon>
        <taxon>Aspergillus</taxon>
    </lineage>
</organism>